<sequence length="265" mass="28888">MSDLHFGRDRPELHAPMLAAVNRLQPDLVVISGDLTQRALAGQFRSAQAFISRLDARVLSVPGNHDVPLYNLAQRFFHPWRGFRRAFGPELEPGFSSAELVVAGMNTADPLSWQRGRVRSGSLARACARFRAAPPQALRVLVAHHPFEQAADAGKTPTRGAQEALRRLRACGLDIVLTGHLHKWSVGPYRRLRAGAGALQIQAGTGLSTRQRGEENDFNLITREGPRLSVTRYVATPDGFVALPVLHMHRSGSGWAGQEEGGTGS</sequence>
<keyword evidence="7" id="KW-1185">Reference proteome</keyword>
<protein>
    <submittedName>
        <fullName evidence="6">Metallophosphoesterase family protein</fullName>
        <ecNumber evidence="6">3.1.-.-</ecNumber>
    </submittedName>
</protein>
<dbReference type="PANTHER" id="PTHR42988">
    <property type="entry name" value="PHOSPHOHYDROLASE"/>
    <property type="match status" value="1"/>
</dbReference>
<reference evidence="7" key="1">
    <citation type="journal article" date="2019" name="Int. J. Syst. Evol. Microbiol.">
        <title>The Global Catalogue of Microorganisms (GCM) 10K type strain sequencing project: providing services to taxonomists for standard genome sequencing and annotation.</title>
        <authorList>
            <consortium name="The Broad Institute Genomics Platform"/>
            <consortium name="The Broad Institute Genome Sequencing Center for Infectious Disease"/>
            <person name="Wu L."/>
            <person name="Ma J."/>
        </authorList>
    </citation>
    <scope>NUCLEOTIDE SEQUENCE [LARGE SCALE GENOMIC DNA]</scope>
    <source>
        <strain evidence="7">CGMCC 1.12750</strain>
    </source>
</reference>
<dbReference type="Gene3D" id="3.60.21.10">
    <property type="match status" value="1"/>
</dbReference>
<evidence type="ECO:0000256" key="1">
    <source>
        <dbReference type="ARBA" id="ARBA00022723"/>
    </source>
</evidence>
<keyword evidence="3" id="KW-0408">Iron</keyword>
<dbReference type="GO" id="GO:0016787">
    <property type="term" value="F:hydrolase activity"/>
    <property type="evidence" value="ECO:0007669"/>
    <property type="project" value="UniProtKB-KW"/>
</dbReference>
<dbReference type="Pfam" id="PF00149">
    <property type="entry name" value="Metallophos"/>
    <property type="match status" value="1"/>
</dbReference>
<dbReference type="Proteomes" id="UP001596516">
    <property type="component" value="Unassembled WGS sequence"/>
</dbReference>
<keyword evidence="1" id="KW-0479">Metal-binding</keyword>
<dbReference type="PANTHER" id="PTHR42988:SF2">
    <property type="entry name" value="CYCLIC NUCLEOTIDE PHOSPHODIESTERASE CBUA0032-RELATED"/>
    <property type="match status" value="1"/>
</dbReference>
<comment type="similarity">
    <text evidence="4">Belongs to the cyclic nucleotide phosphodiesterase class-III family.</text>
</comment>
<evidence type="ECO:0000256" key="2">
    <source>
        <dbReference type="ARBA" id="ARBA00022801"/>
    </source>
</evidence>
<comment type="caution">
    <text evidence="6">The sequence shown here is derived from an EMBL/GenBank/DDBJ whole genome shotgun (WGS) entry which is preliminary data.</text>
</comment>
<accession>A0ABW2UMX4</accession>
<dbReference type="InterPro" id="IPR050884">
    <property type="entry name" value="CNP_phosphodiesterase-III"/>
</dbReference>
<feature type="domain" description="Calcineurin-like phosphoesterase" evidence="5">
    <location>
        <begin position="2"/>
        <end position="183"/>
    </location>
</feature>
<evidence type="ECO:0000313" key="7">
    <source>
        <dbReference type="Proteomes" id="UP001596516"/>
    </source>
</evidence>
<evidence type="ECO:0000256" key="4">
    <source>
        <dbReference type="ARBA" id="ARBA00025742"/>
    </source>
</evidence>
<dbReference type="SUPFAM" id="SSF56300">
    <property type="entry name" value="Metallo-dependent phosphatases"/>
    <property type="match status" value="1"/>
</dbReference>
<proteinExistence type="inferred from homology"/>
<name>A0ABW2UMX4_9RHOB</name>
<dbReference type="EC" id="3.1.-.-" evidence="6"/>
<evidence type="ECO:0000259" key="5">
    <source>
        <dbReference type="Pfam" id="PF00149"/>
    </source>
</evidence>
<dbReference type="InterPro" id="IPR004843">
    <property type="entry name" value="Calcineurin-like_PHP"/>
</dbReference>
<evidence type="ECO:0000256" key="3">
    <source>
        <dbReference type="ARBA" id="ARBA00023004"/>
    </source>
</evidence>
<dbReference type="InterPro" id="IPR029052">
    <property type="entry name" value="Metallo-depent_PP-like"/>
</dbReference>
<dbReference type="RefSeq" id="WP_377403206.1">
    <property type="nucleotide sequence ID" value="NZ_JBHTFQ010000005.1"/>
</dbReference>
<dbReference type="EMBL" id="JBHTFQ010000005">
    <property type="protein sequence ID" value="MFC7704655.1"/>
    <property type="molecule type" value="Genomic_DNA"/>
</dbReference>
<gene>
    <name evidence="6" type="ORF">ACFQXB_10665</name>
</gene>
<keyword evidence="2 6" id="KW-0378">Hydrolase</keyword>
<evidence type="ECO:0000313" key="6">
    <source>
        <dbReference type="EMBL" id="MFC7704655.1"/>
    </source>
</evidence>
<organism evidence="6 7">
    <name type="scientific">Plastorhodobacter daqingensis</name>
    <dbReference type="NCBI Taxonomy" id="1387281"/>
    <lineage>
        <taxon>Bacteria</taxon>
        <taxon>Pseudomonadati</taxon>
        <taxon>Pseudomonadota</taxon>
        <taxon>Alphaproteobacteria</taxon>
        <taxon>Rhodobacterales</taxon>
        <taxon>Paracoccaceae</taxon>
        <taxon>Plastorhodobacter</taxon>
    </lineage>
</organism>